<dbReference type="GO" id="GO:0000027">
    <property type="term" value="P:ribosomal large subunit assembly"/>
    <property type="evidence" value="ECO:0007669"/>
    <property type="project" value="TreeGrafter"/>
</dbReference>
<dbReference type="PANTHER" id="PTHR13634">
    <property type="entry name" value="RIBOSOME BIOGENESIS PROTEIN BRIX"/>
    <property type="match status" value="1"/>
</dbReference>
<dbReference type="Pfam" id="PF04427">
    <property type="entry name" value="Brix"/>
    <property type="match status" value="1"/>
</dbReference>
<keyword evidence="8" id="KW-1185">Reference proteome</keyword>
<reference evidence="7 8" key="2">
    <citation type="journal article" date="2013" name="PLoS ONE">
        <title>Whole genome mapping and re-organization of the nuclear and mitochondrial genomes of Babesia microti isolates.</title>
        <authorList>
            <person name="Cornillot E."/>
            <person name="Dassouli A."/>
            <person name="Garg A."/>
            <person name="Pachikara N."/>
            <person name="Randazzo S."/>
            <person name="Depoix D."/>
            <person name="Carcy B."/>
            <person name="Delbecq S."/>
            <person name="Frutos R."/>
            <person name="Silva J.C."/>
            <person name="Sutton R."/>
            <person name="Krause P.J."/>
            <person name="Mamoun C.B."/>
        </authorList>
    </citation>
    <scope>NUCLEOTIDE SEQUENCE [LARGE SCALE GENOMIC DNA]</scope>
    <source>
        <strain evidence="7 8">RI</strain>
    </source>
</reference>
<keyword evidence="3" id="KW-0690">Ribosome biogenesis</keyword>
<dbReference type="RefSeq" id="XP_021338761.1">
    <property type="nucleotide sequence ID" value="XM_021482216.1"/>
</dbReference>
<dbReference type="AlphaFoldDB" id="A0A1R4ACE6"/>
<keyword evidence="5" id="KW-0175">Coiled coil</keyword>
<dbReference type="PROSITE" id="PS50833">
    <property type="entry name" value="BRIX"/>
    <property type="match status" value="1"/>
</dbReference>
<dbReference type="OrthoDB" id="1638493at2759"/>
<reference evidence="7 8" key="1">
    <citation type="journal article" date="2012" name="Nucleic Acids Res.">
        <title>Sequencing of the smallest Apicomplexan genome from the human pathogen Babesia microti.</title>
        <authorList>
            <person name="Cornillot E."/>
            <person name="Hadj-Kaddour K."/>
            <person name="Dassouli A."/>
            <person name="Noel B."/>
            <person name="Ranwez V."/>
            <person name="Vacherie B."/>
            <person name="Augagneur Y."/>
            <person name="Bres V."/>
            <person name="Duclos A."/>
            <person name="Randazzo S."/>
            <person name="Carcy B."/>
            <person name="Debierre-Grockiego F."/>
            <person name="Delbecq S."/>
            <person name="Moubri-Menage K."/>
            <person name="Shams-Eldin H."/>
            <person name="Usmani-Brown S."/>
            <person name="Bringaud F."/>
            <person name="Wincker P."/>
            <person name="Vivares C.P."/>
            <person name="Schwarz R.T."/>
            <person name="Schetters T.P."/>
            <person name="Krause P.J."/>
            <person name="Gorenflot A."/>
            <person name="Berry V."/>
            <person name="Barbe V."/>
            <person name="Ben Mamoun C."/>
        </authorList>
    </citation>
    <scope>NUCLEOTIDE SEQUENCE [LARGE SCALE GENOMIC DNA]</scope>
    <source>
        <strain evidence="7 8">RI</strain>
    </source>
</reference>
<proteinExistence type="inferred from homology"/>
<evidence type="ECO:0000313" key="8">
    <source>
        <dbReference type="Proteomes" id="UP000002899"/>
    </source>
</evidence>
<gene>
    <name evidence="7" type="ORF">BMR1_03g03965</name>
</gene>
<dbReference type="Proteomes" id="UP000002899">
    <property type="component" value="Chromosome III"/>
</dbReference>
<dbReference type="InterPro" id="IPR007109">
    <property type="entry name" value="Brix"/>
</dbReference>
<evidence type="ECO:0000313" key="7">
    <source>
        <dbReference type="EMBL" id="SJK86625.1"/>
    </source>
</evidence>
<organism evidence="7 8">
    <name type="scientific">Babesia microti (strain RI)</name>
    <dbReference type="NCBI Taxonomy" id="1133968"/>
    <lineage>
        <taxon>Eukaryota</taxon>
        <taxon>Sar</taxon>
        <taxon>Alveolata</taxon>
        <taxon>Apicomplexa</taxon>
        <taxon>Aconoidasida</taxon>
        <taxon>Piroplasmida</taxon>
        <taxon>Babesiidae</taxon>
        <taxon>Babesia</taxon>
    </lineage>
</organism>
<dbReference type="VEuPathDB" id="PiroplasmaDB:BMR1_03g03965"/>
<reference evidence="7 8" key="3">
    <citation type="journal article" date="2016" name="Sci. Rep.">
        <title>Genome-wide diversity and gene expression profiling of Babesia microti isolates identify polymorphic genes that mediate host-pathogen interactions.</title>
        <authorList>
            <person name="Silva J.C."/>
            <person name="Cornillot E."/>
            <person name="McCracken C."/>
            <person name="Usmani-Brown S."/>
            <person name="Dwivedi A."/>
            <person name="Ifeonu O.O."/>
            <person name="Crabtree J."/>
            <person name="Gotia H.T."/>
            <person name="Virji A.Z."/>
            <person name="Reynes C."/>
            <person name="Colinge J."/>
            <person name="Kumar V."/>
            <person name="Lawres L."/>
            <person name="Pazzi J.E."/>
            <person name="Pablo J.V."/>
            <person name="Hung C."/>
            <person name="Brancato J."/>
            <person name="Kumari P."/>
            <person name="Orvis J."/>
            <person name="Tretina K."/>
            <person name="Chibucos M."/>
            <person name="Ott S."/>
            <person name="Sadzewicz L."/>
            <person name="Sengamalay N."/>
            <person name="Shetty A.C."/>
            <person name="Su Q."/>
            <person name="Tallon L."/>
            <person name="Fraser C.M."/>
            <person name="Frutos R."/>
            <person name="Molina D.M."/>
            <person name="Krause P.J."/>
            <person name="Ben Mamoun C."/>
        </authorList>
    </citation>
    <scope>NUCLEOTIDE SEQUENCE [LARGE SCALE GENOMIC DNA]</scope>
    <source>
        <strain evidence="7 8">RI</strain>
    </source>
</reference>
<dbReference type="PANTHER" id="PTHR13634:SF0">
    <property type="entry name" value="RIBOSOME BIOGENESIS PROTEIN BRX1 HOMOLOG"/>
    <property type="match status" value="1"/>
</dbReference>
<dbReference type="GeneID" id="24425440"/>
<dbReference type="EMBL" id="LN871598">
    <property type="protein sequence ID" value="SJK86625.1"/>
    <property type="molecule type" value="Genomic_DNA"/>
</dbReference>
<name>A0A1R4ACE6_BABMR</name>
<dbReference type="SUPFAM" id="SSF52954">
    <property type="entry name" value="Class II aaRS ABD-related"/>
    <property type="match status" value="1"/>
</dbReference>
<evidence type="ECO:0000256" key="5">
    <source>
        <dbReference type="SAM" id="Coils"/>
    </source>
</evidence>
<dbReference type="InterPro" id="IPR026532">
    <property type="entry name" value="BRX1"/>
</dbReference>
<comment type="similarity">
    <text evidence="2">Belongs to the BRX1 family.</text>
</comment>
<dbReference type="KEGG" id="bmic:BMR1_03g03965"/>
<feature type="coiled-coil region" evidence="5">
    <location>
        <begin position="7"/>
        <end position="34"/>
    </location>
</feature>
<sequence length="342" mass="39654">MSRCEKKKQLFSKAEKLEKDLNNLEKQRISAQENAKHNDKLIAEKLASEVEGLAELGDIDDDPYLLEDAEYIKKASDWKNKQRVLLFCSRGVTSIARHLLSDLKILIPHHVSEHKWEKRDGYYGINELCELNNCNNVLYIESRKVDLYLWLAKSPNGPTIKFHLLNIHTLGEMHFSGNSILYSRPLIIFDKNFTSDVTLRLFREVLLHVFGTPRNHPKSKPFFDHCIAFYYLDNRIFMRHYQISPSSEIDANKPNKQILTEIGPRFVLEPISILSGSFSGSLLWSSSTYVSPNKIRAMMKKKHANKYLSRNLMESTTKMRKELIDNSVPEDETSFNNVFTVQ</sequence>
<keyword evidence="4" id="KW-0539">Nucleus</keyword>
<dbReference type="GO" id="GO:0019843">
    <property type="term" value="F:rRNA binding"/>
    <property type="evidence" value="ECO:0007669"/>
    <property type="project" value="InterPro"/>
</dbReference>
<dbReference type="GO" id="GO:0005730">
    <property type="term" value="C:nucleolus"/>
    <property type="evidence" value="ECO:0007669"/>
    <property type="project" value="UniProtKB-SubCell"/>
</dbReference>
<dbReference type="GO" id="GO:0006364">
    <property type="term" value="P:rRNA processing"/>
    <property type="evidence" value="ECO:0007669"/>
    <property type="project" value="InterPro"/>
</dbReference>
<evidence type="ECO:0000256" key="3">
    <source>
        <dbReference type="ARBA" id="ARBA00022517"/>
    </source>
</evidence>
<evidence type="ECO:0000256" key="4">
    <source>
        <dbReference type="ARBA" id="ARBA00023242"/>
    </source>
</evidence>
<evidence type="ECO:0000256" key="2">
    <source>
        <dbReference type="ARBA" id="ARBA00006369"/>
    </source>
</evidence>
<accession>A0A1R4ACE6</accession>
<comment type="subcellular location">
    <subcellularLocation>
        <location evidence="1">Nucleus</location>
        <location evidence="1">Nucleolus</location>
    </subcellularLocation>
</comment>
<dbReference type="SMART" id="SM00879">
    <property type="entry name" value="Brix"/>
    <property type="match status" value="1"/>
</dbReference>
<evidence type="ECO:0000256" key="1">
    <source>
        <dbReference type="ARBA" id="ARBA00004604"/>
    </source>
</evidence>
<feature type="domain" description="Brix" evidence="6">
    <location>
        <begin position="82"/>
        <end position="279"/>
    </location>
</feature>
<protein>
    <submittedName>
        <fullName evidence="7">BRX1, BRIX1, ribosome biogenesis protein BRX1</fullName>
    </submittedName>
</protein>
<evidence type="ECO:0000259" key="6">
    <source>
        <dbReference type="PROSITE" id="PS50833"/>
    </source>
</evidence>